<evidence type="ECO:0000256" key="1">
    <source>
        <dbReference type="SAM" id="MobiDB-lite"/>
    </source>
</evidence>
<evidence type="ECO:0000256" key="2">
    <source>
        <dbReference type="SAM" id="SignalP"/>
    </source>
</evidence>
<keyword evidence="2" id="KW-0732">Signal</keyword>
<proteinExistence type="predicted"/>
<feature type="compositionally biased region" description="Basic and acidic residues" evidence="1">
    <location>
        <begin position="395"/>
        <end position="404"/>
    </location>
</feature>
<reference evidence="3 4" key="1">
    <citation type="submission" date="2023-08" db="EMBL/GenBank/DDBJ databases">
        <authorList>
            <person name="Palmer J.M."/>
        </authorList>
    </citation>
    <scope>NUCLEOTIDE SEQUENCE [LARGE SCALE GENOMIC DNA]</scope>
    <source>
        <strain evidence="3 4">TWF481</strain>
    </source>
</reference>
<feature type="compositionally biased region" description="Low complexity" evidence="1">
    <location>
        <begin position="251"/>
        <end position="276"/>
    </location>
</feature>
<accession>A0AAV9VUX7</accession>
<keyword evidence="4" id="KW-1185">Reference proteome</keyword>
<protein>
    <submittedName>
        <fullName evidence="3">Uncharacterized protein</fullName>
    </submittedName>
</protein>
<gene>
    <name evidence="3" type="ORF">TWF481_002015</name>
</gene>
<dbReference type="InterPro" id="IPR021476">
    <property type="entry name" value="Egh16-like"/>
</dbReference>
<evidence type="ECO:0000313" key="4">
    <source>
        <dbReference type="Proteomes" id="UP001370758"/>
    </source>
</evidence>
<feature type="compositionally biased region" description="Acidic residues" evidence="1">
    <location>
        <begin position="342"/>
        <end position="363"/>
    </location>
</feature>
<comment type="caution">
    <text evidence="3">The sequence shown here is derived from an EMBL/GenBank/DDBJ whole genome shotgun (WGS) entry which is preliminary data.</text>
</comment>
<evidence type="ECO:0000313" key="3">
    <source>
        <dbReference type="EMBL" id="KAK6497037.1"/>
    </source>
</evidence>
<sequence length="436" mass="47195">MHFSTLSVGTQAAVILAGLADLASAHCVFADAYGNAAPAVRGYGLGFSPNVKREGTYLFPQQSDVAVFSNKVVHDAWWKGQVTPATGYIGIKAQMEYLGWLEWSKSRRKCSVTGRTGLRTGIPKITPGGTLNVMSYQINLDGGGPFTCRLDPTATGQNWRPVQVITNCPGDAHSLNWPGIQKHCWFKIAIPKDVNCRGVFGEKKGITDICLVRCQNQAANGPFGGCIPVQQIRPVKKKVVATKKKAVSKTTVVKPAATKKPATWKPKPQVQPTKGRPQPPPKPTVVTVTVTKGAVVPIPKNGGGVKYSTVTKNEVITSTITQEVVVETEEPAPQVSTIVVYEDEEVEEEEDSYDIEESPENEDADKLAPKSAPATKKPTKEEIEAALGGENFDEETLKRLQDEKVNDEDQAALKKAAENKGKASKIDQVEEEPSYS</sequence>
<organism evidence="3 4">
    <name type="scientific">Arthrobotrys musiformis</name>
    <dbReference type="NCBI Taxonomy" id="47236"/>
    <lineage>
        <taxon>Eukaryota</taxon>
        <taxon>Fungi</taxon>
        <taxon>Dikarya</taxon>
        <taxon>Ascomycota</taxon>
        <taxon>Pezizomycotina</taxon>
        <taxon>Orbiliomycetes</taxon>
        <taxon>Orbiliales</taxon>
        <taxon>Orbiliaceae</taxon>
        <taxon>Arthrobotrys</taxon>
    </lineage>
</organism>
<dbReference type="AlphaFoldDB" id="A0AAV9VUX7"/>
<feature type="chain" id="PRO_5043855351" evidence="2">
    <location>
        <begin position="26"/>
        <end position="436"/>
    </location>
</feature>
<feature type="compositionally biased region" description="Basic and acidic residues" evidence="1">
    <location>
        <begin position="411"/>
        <end position="428"/>
    </location>
</feature>
<dbReference type="PANTHER" id="PTHR34618:SF4">
    <property type="entry name" value="CAS1"/>
    <property type="match status" value="1"/>
</dbReference>
<feature type="region of interest" description="Disordered" evidence="1">
    <location>
        <begin position="251"/>
        <end position="283"/>
    </location>
</feature>
<dbReference type="Pfam" id="PF11327">
    <property type="entry name" value="Egh16-like"/>
    <property type="match status" value="1"/>
</dbReference>
<dbReference type="EMBL" id="JAVHJL010000010">
    <property type="protein sequence ID" value="KAK6497037.1"/>
    <property type="molecule type" value="Genomic_DNA"/>
</dbReference>
<dbReference type="Proteomes" id="UP001370758">
    <property type="component" value="Unassembled WGS sequence"/>
</dbReference>
<name>A0AAV9VUX7_9PEZI</name>
<feature type="signal peptide" evidence="2">
    <location>
        <begin position="1"/>
        <end position="25"/>
    </location>
</feature>
<dbReference type="PANTHER" id="PTHR34618">
    <property type="entry name" value="SURFACE PROTEIN MAS1, PUTATIVE-RELATED"/>
    <property type="match status" value="1"/>
</dbReference>
<feature type="region of interest" description="Disordered" evidence="1">
    <location>
        <begin position="342"/>
        <end position="436"/>
    </location>
</feature>